<gene>
    <name evidence="2" type="ORF">QSG27_27060</name>
</gene>
<sequence>MDSARPAKRIHVVSFRLTDAEAAHVDAAAGTVPGRSRQDWCRAAALRLAGAVVPPPPATRRTPPRRLPKADRAPGRGV</sequence>
<accession>A0ABU0WQ65</accession>
<name>A0ABU0WQ65_9PROT</name>
<feature type="region of interest" description="Disordered" evidence="1">
    <location>
        <begin position="52"/>
        <end position="78"/>
    </location>
</feature>
<dbReference type="RefSeq" id="WP_306711690.1">
    <property type="nucleotide sequence ID" value="NZ_JAUJFI010000238.1"/>
</dbReference>
<proteinExistence type="predicted"/>
<keyword evidence="3" id="KW-1185">Reference proteome</keyword>
<dbReference type="Proteomes" id="UP001227317">
    <property type="component" value="Unassembled WGS sequence"/>
</dbReference>
<evidence type="ECO:0000313" key="3">
    <source>
        <dbReference type="Proteomes" id="UP001227317"/>
    </source>
</evidence>
<dbReference type="EMBL" id="JAUJFI010000238">
    <property type="protein sequence ID" value="MDQ2106381.1"/>
    <property type="molecule type" value="Genomic_DNA"/>
</dbReference>
<evidence type="ECO:0000256" key="1">
    <source>
        <dbReference type="SAM" id="MobiDB-lite"/>
    </source>
</evidence>
<organism evidence="2 3">
    <name type="scientific">Azospirillum isscasi</name>
    <dbReference type="NCBI Taxonomy" id="3053926"/>
    <lineage>
        <taxon>Bacteria</taxon>
        <taxon>Pseudomonadati</taxon>
        <taxon>Pseudomonadota</taxon>
        <taxon>Alphaproteobacteria</taxon>
        <taxon>Rhodospirillales</taxon>
        <taxon>Azospirillaceae</taxon>
        <taxon>Azospirillum</taxon>
    </lineage>
</organism>
<comment type="caution">
    <text evidence="2">The sequence shown here is derived from an EMBL/GenBank/DDBJ whole genome shotgun (WGS) entry which is preliminary data.</text>
</comment>
<evidence type="ECO:0008006" key="4">
    <source>
        <dbReference type="Google" id="ProtNLM"/>
    </source>
</evidence>
<reference evidence="2 3" key="1">
    <citation type="submission" date="2023-06" db="EMBL/GenBank/DDBJ databases">
        <title>Azospirillum isscasensis sp.nov, a bacterium isolated from rhizosphere soil of rice.</title>
        <authorList>
            <person name="Wang H."/>
        </authorList>
    </citation>
    <scope>NUCLEOTIDE SEQUENCE [LARGE SCALE GENOMIC DNA]</scope>
    <source>
        <strain evidence="2 3">C340-1</strain>
    </source>
</reference>
<protein>
    <recommendedName>
        <fullName evidence="4">Ribbon-helix-helix protein CopG domain-containing protein</fullName>
    </recommendedName>
</protein>
<evidence type="ECO:0000313" key="2">
    <source>
        <dbReference type="EMBL" id="MDQ2106381.1"/>
    </source>
</evidence>
<feature type="compositionally biased region" description="Basic and acidic residues" evidence="1">
    <location>
        <begin position="68"/>
        <end position="78"/>
    </location>
</feature>